<comment type="caution">
    <text evidence="2">The sequence shown here is derived from an EMBL/GenBank/DDBJ whole genome shotgun (WGS) entry which is preliminary data.</text>
</comment>
<organism evidence="2 3">
    <name type="scientific">Potamilus streckersoni</name>
    <dbReference type="NCBI Taxonomy" id="2493646"/>
    <lineage>
        <taxon>Eukaryota</taxon>
        <taxon>Metazoa</taxon>
        <taxon>Spiralia</taxon>
        <taxon>Lophotrochozoa</taxon>
        <taxon>Mollusca</taxon>
        <taxon>Bivalvia</taxon>
        <taxon>Autobranchia</taxon>
        <taxon>Heteroconchia</taxon>
        <taxon>Palaeoheterodonta</taxon>
        <taxon>Unionida</taxon>
        <taxon>Unionoidea</taxon>
        <taxon>Unionidae</taxon>
        <taxon>Ambleminae</taxon>
        <taxon>Lampsilini</taxon>
        <taxon>Potamilus</taxon>
    </lineage>
</organism>
<protein>
    <submittedName>
        <fullName evidence="2">Uncharacterized protein</fullName>
    </submittedName>
</protein>
<sequence length="105" mass="11759">RREKHTFEPDTSTTNGNYSGKTAQTTPSYINYNTTSPDTHRVSYSTTADTTPSPTDYEQEKHYSKTVLVNISRTSAIRPPPAPTAWNVRPYNTSLMTAPTTICRD</sequence>
<feature type="compositionally biased region" description="Polar residues" evidence="1">
    <location>
        <begin position="9"/>
        <end position="37"/>
    </location>
</feature>
<feature type="non-terminal residue" evidence="2">
    <location>
        <position position="105"/>
    </location>
</feature>
<proteinExistence type="predicted"/>
<feature type="compositionally biased region" description="Low complexity" evidence="1">
    <location>
        <begin position="44"/>
        <end position="56"/>
    </location>
</feature>
<reference evidence="2" key="1">
    <citation type="journal article" date="2021" name="Genome Biol. Evol.">
        <title>A High-Quality Reference Genome for a Parasitic Bivalve with Doubly Uniparental Inheritance (Bivalvia: Unionida).</title>
        <authorList>
            <person name="Smith C.H."/>
        </authorList>
    </citation>
    <scope>NUCLEOTIDE SEQUENCE</scope>
    <source>
        <strain evidence="2">CHS0354</strain>
    </source>
</reference>
<reference evidence="2" key="3">
    <citation type="submission" date="2023-05" db="EMBL/GenBank/DDBJ databases">
        <authorList>
            <person name="Smith C.H."/>
        </authorList>
    </citation>
    <scope>NUCLEOTIDE SEQUENCE</scope>
    <source>
        <strain evidence="2">CHS0354</strain>
        <tissue evidence="2">Mantle</tissue>
    </source>
</reference>
<dbReference type="EMBL" id="JAEAOA010002045">
    <property type="protein sequence ID" value="KAK3578965.1"/>
    <property type="molecule type" value="Genomic_DNA"/>
</dbReference>
<dbReference type="Proteomes" id="UP001195483">
    <property type="component" value="Unassembled WGS sequence"/>
</dbReference>
<feature type="region of interest" description="Disordered" evidence="1">
    <location>
        <begin position="1"/>
        <end position="59"/>
    </location>
</feature>
<evidence type="ECO:0000313" key="3">
    <source>
        <dbReference type="Proteomes" id="UP001195483"/>
    </source>
</evidence>
<gene>
    <name evidence="2" type="ORF">CHS0354_034756</name>
</gene>
<keyword evidence="3" id="KW-1185">Reference proteome</keyword>
<evidence type="ECO:0000256" key="1">
    <source>
        <dbReference type="SAM" id="MobiDB-lite"/>
    </source>
</evidence>
<evidence type="ECO:0000313" key="2">
    <source>
        <dbReference type="EMBL" id="KAK3578965.1"/>
    </source>
</evidence>
<name>A0AAE0RTA7_9BIVA</name>
<accession>A0AAE0RTA7</accession>
<dbReference type="AlphaFoldDB" id="A0AAE0RTA7"/>
<reference evidence="2" key="2">
    <citation type="journal article" date="2021" name="Genome Biol. Evol.">
        <title>Developing a high-quality reference genome for a parasitic bivalve with doubly uniparental inheritance (Bivalvia: Unionida).</title>
        <authorList>
            <person name="Smith C.H."/>
        </authorList>
    </citation>
    <scope>NUCLEOTIDE SEQUENCE</scope>
    <source>
        <strain evidence="2">CHS0354</strain>
        <tissue evidence="2">Mantle</tissue>
    </source>
</reference>